<feature type="transmembrane region" description="Helical" evidence="2">
    <location>
        <begin position="115"/>
        <end position="136"/>
    </location>
</feature>
<dbReference type="VEuPathDB" id="ToxoDB:BESB_075360"/>
<feature type="compositionally biased region" description="Low complexity" evidence="1">
    <location>
        <begin position="195"/>
        <end position="204"/>
    </location>
</feature>
<sequence length="257" mass="27012">MECPASPGPRLAFSSFLRKRLQLVVAVALVFWYTTEPAPLNTSPAARSASHRNGLASGWVVRADAAEYNESSSQDRQAPKHPGEIDEPSLEEGRNSLARYSPRSRTRKASVRRPVISPLAISLALMTLGIGALAGVRQLKKPAEEAGPHRNAQATDRQNADAAGPAPAAASDHSAGTPNEDAEETESPTSPPMPSDAEPANADPADAEPADADPAVDLGATAAAADGASETVRPRMKEPRSLAFDPSLVAYHWDVSL</sequence>
<comment type="caution">
    <text evidence="3">The sequence shown here is derived from an EMBL/GenBank/DDBJ whole genome shotgun (WGS) entry which is preliminary data.</text>
</comment>
<evidence type="ECO:0000313" key="3">
    <source>
        <dbReference type="EMBL" id="PFH34384.1"/>
    </source>
</evidence>
<dbReference type="RefSeq" id="XP_029218393.1">
    <property type="nucleotide sequence ID" value="XM_029365909.1"/>
</dbReference>
<evidence type="ECO:0000256" key="2">
    <source>
        <dbReference type="SAM" id="Phobius"/>
    </source>
</evidence>
<proteinExistence type="predicted"/>
<name>A0A2A9MB11_BESBE</name>
<dbReference type="GeneID" id="40312462"/>
<dbReference type="Proteomes" id="UP000224006">
    <property type="component" value="Unassembled WGS sequence"/>
</dbReference>
<keyword evidence="2" id="KW-0472">Membrane</keyword>
<reference evidence="3 4" key="1">
    <citation type="submission" date="2017-09" db="EMBL/GenBank/DDBJ databases">
        <title>Genome sequencing of Besnoitia besnoiti strain Bb-Ger1.</title>
        <authorList>
            <person name="Schares G."/>
            <person name="Venepally P."/>
            <person name="Lorenzi H.A."/>
        </authorList>
    </citation>
    <scope>NUCLEOTIDE SEQUENCE [LARGE SCALE GENOMIC DNA]</scope>
    <source>
        <strain evidence="3 4">Bb-Ger1</strain>
    </source>
</reference>
<feature type="compositionally biased region" description="Low complexity" evidence="1">
    <location>
        <begin position="212"/>
        <end position="228"/>
    </location>
</feature>
<dbReference type="KEGG" id="bbes:BESB_075360"/>
<dbReference type="EMBL" id="NWUJ01000007">
    <property type="protein sequence ID" value="PFH34384.1"/>
    <property type="molecule type" value="Genomic_DNA"/>
</dbReference>
<feature type="compositionally biased region" description="Low complexity" evidence="1">
    <location>
        <begin position="160"/>
        <end position="176"/>
    </location>
</feature>
<accession>A0A2A9MB11</accession>
<gene>
    <name evidence="3" type="ORF">BESB_075360</name>
</gene>
<evidence type="ECO:0000313" key="4">
    <source>
        <dbReference type="Proteomes" id="UP000224006"/>
    </source>
</evidence>
<protein>
    <recommendedName>
        <fullName evidence="5">Transmembrane protein</fullName>
    </recommendedName>
</protein>
<evidence type="ECO:0008006" key="5">
    <source>
        <dbReference type="Google" id="ProtNLM"/>
    </source>
</evidence>
<keyword evidence="4" id="KW-1185">Reference proteome</keyword>
<evidence type="ECO:0000256" key="1">
    <source>
        <dbReference type="SAM" id="MobiDB-lite"/>
    </source>
</evidence>
<feature type="region of interest" description="Disordered" evidence="1">
    <location>
        <begin position="67"/>
        <end position="111"/>
    </location>
</feature>
<keyword evidence="2" id="KW-1133">Transmembrane helix</keyword>
<organism evidence="3 4">
    <name type="scientific">Besnoitia besnoiti</name>
    <name type="common">Apicomplexan protozoan</name>
    <dbReference type="NCBI Taxonomy" id="94643"/>
    <lineage>
        <taxon>Eukaryota</taxon>
        <taxon>Sar</taxon>
        <taxon>Alveolata</taxon>
        <taxon>Apicomplexa</taxon>
        <taxon>Conoidasida</taxon>
        <taxon>Coccidia</taxon>
        <taxon>Eucoccidiorida</taxon>
        <taxon>Eimeriorina</taxon>
        <taxon>Sarcocystidae</taxon>
        <taxon>Besnoitia</taxon>
    </lineage>
</organism>
<feature type="region of interest" description="Disordered" evidence="1">
    <location>
        <begin position="141"/>
        <end position="245"/>
    </location>
</feature>
<dbReference type="AlphaFoldDB" id="A0A2A9MB11"/>
<feature type="compositionally biased region" description="Basic residues" evidence="1">
    <location>
        <begin position="102"/>
        <end position="111"/>
    </location>
</feature>
<keyword evidence="2" id="KW-0812">Transmembrane</keyword>